<evidence type="ECO:0000256" key="8">
    <source>
        <dbReference type="ARBA" id="ARBA00023136"/>
    </source>
</evidence>
<evidence type="ECO:0000256" key="2">
    <source>
        <dbReference type="ARBA" id="ARBA00022448"/>
    </source>
</evidence>
<comment type="subcellular location">
    <subcellularLocation>
        <location evidence="1">Cell membrane</location>
        <topology evidence="1">Multi-pass membrane protein</topology>
    </subcellularLocation>
</comment>
<evidence type="ECO:0000259" key="10">
    <source>
        <dbReference type="Pfam" id="PF00999"/>
    </source>
</evidence>
<dbReference type="Proteomes" id="UP001156882">
    <property type="component" value="Unassembled WGS sequence"/>
</dbReference>
<dbReference type="Pfam" id="PF00999">
    <property type="entry name" value="Na_H_Exchanger"/>
    <property type="match status" value="1"/>
</dbReference>
<gene>
    <name evidence="11" type="ORF">GCM10007874_29000</name>
</gene>
<protein>
    <submittedName>
        <fullName evidence="11">Cation transporter</fullName>
    </submittedName>
</protein>
<dbReference type="EMBL" id="BSPC01000025">
    <property type="protein sequence ID" value="GLS19883.1"/>
    <property type="molecule type" value="Genomic_DNA"/>
</dbReference>
<feature type="transmembrane region" description="Helical" evidence="9">
    <location>
        <begin position="372"/>
        <end position="398"/>
    </location>
</feature>
<keyword evidence="8 9" id="KW-0472">Membrane</keyword>
<dbReference type="PANTHER" id="PTHR32507">
    <property type="entry name" value="NA(+)/H(+) ANTIPORTER 1"/>
    <property type="match status" value="1"/>
</dbReference>
<evidence type="ECO:0000256" key="4">
    <source>
        <dbReference type="ARBA" id="ARBA00022475"/>
    </source>
</evidence>
<dbReference type="InterPro" id="IPR038770">
    <property type="entry name" value="Na+/solute_symporter_sf"/>
</dbReference>
<evidence type="ECO:0000313" key="12">
    <source>
        <dbReference type="Proteomes" id="UP001156882"/>
    </source>
</evidence>
<evidence type="ECO:0000256" key="1">
    <source>
        <dbReference type="ARBA" id="ARBA00004651"/>
    </source>
</evidence>
<feature type="transmembrane region" description="Helical" evidence="9">
    <location>
        <begin position="26"/>
        <end position="42"/>
    </location>
</feature>
<feature type="transmembrane region" description="Helical" evidence="9">
    <location>
        <begin position="91"/>
        <end position="109"/>
    </location>
</feature>
<evidence type="ECO:0000256" key="5">
    <source>
        <dbReference type="ARBA" id="ARBA00022692"/>
    </source>
</evidence>
<evidence type="ECO:0000256" key="3">
    <source>
        <dbReference type="ARBA" id="ARBA00022449"/>
    </source>
</evidence>
<keyword evidence="2" id="KW-0813">Transport</keyword>
<dbReference type="Gene3D" id="1.20.1530.20">
    <property type="match status" value="1"/>
</dbReference>
<evidence type="ECO:0000313" key="11">
    <source>
        <dbReference type="EMBL" id="GLS19883.1"/>
    </source>
</evidence>
<evidence type="ECO:0000256" key="6">
    <source>
        <dbReference type="ARBA" id="ARBA00022989"/>
    </source>
</evidence>
<sequence>MAAALALGFGVVVLLTAWLPLVLRRLPLSLPIIALMIGYFAYPKSWLVPPADVIFNRRSFEHLTEFVILIALMGSGLRIERSFDWRRWQATGRLLLIAMPLTILAIMLLCRSLGGFSWSAALLAAAALAPTDPVLAAEMQVGPPGEEEGGEARFALTTEAGLNDGLAFPFVVLAVSLSTAPSSVGWGHWLTYEVIWKLCCGLVLGMIAGRVFAWLSFRLPRIEVAKTEDGLMAVGMTFSTYGVTELIHGNGFIAVFAAAVILRASDRQHGFHSHLEGFSEQIERMLMVIVMIIFGGTIAAGGLAALSWTDVAIAVVILLMVRPLTAWVSLVGLKIPWQARGLIAFFGIRGLGTFYYMAYAGGRGDFTEFDRLLALTSFVVLGSMVIHGTSSGPVMLWIDKQRRARMAAKKAIFAARADV</sequence>
<feature type="transmembrane region" description="Helical" evidence="9">
    <location>
        <begin position="311"/>
        <end position="330"/>
    </location>
</feature>
<feature type="domain" description="Cation/H+ exchanger transmembrane" evidence="10">
    <location>
        <begin position="12"/>
        <end position="397"/>
    </location>
</feature>
<keyword evidence="3" id="KW-0050">Antiport</keyword>
<evidence type="ECO:0000256" key="9">
    <source>
        <dbReference type="SAM" id="Phobius"/>
    </source>
</evidence>
<dbReference type="PANTHER" id="PTHR32507:SF8">
    <property type="entry name" value="CNH1P"/>
    <property type="match status" value="1"/>
</dbReference>
<evidence type="ECO:0000256" key="7">
    <source>
        <dbReference type="ARBA" id="ARBA00023065"/>
    </source>
</evidence>
<feature type="transmembrane region" description="Helical" evidence="9">
    <location>
        <begin position="194"/>
        <end position="217"/>
    </location>
</feature>
<organism evidence="11 12">
    <name type="scientific">Labrys miyagiensis</name>
    <dbReference type="NCBI Taxonomy" id="346912"/>
    <lineage>
        <taxon>Bacteria</taxon>
        <taxon>Pseudomonadati</taxon>
        <taxon>Pseudomonadota</taxon>
        <taxon>Alphaproteobacteria</taxon>
        <taxon>Hyphomicrobiales</taxon>
        <taxon>Xanthobacteraceae</taxon>
        <taxon>Labrys</taxon>
    </lineage>
</organism>
<feature type="transmembrane region" description="Helical" evidence="9">
    <location>
        <begin position="246"/>
        <end position="264"/>
    </location>
</feature>
<keyword evidence="7" id="KW-0406">Ion transport</keyword>
<feature type="transmembrane region" description="Helical" evidence="9">
    <location>
        <begin position="342"/>
        <end position="360"/>
    </location>
</feature>
<keyword evidence="5 9" id="KW-0812">Transmembrane</keyword>
<name>A0ABQ6CJK3_9HYPH</name>
<comment type="caution">
    <text evidence="11">The sequence shown here is derived from an EMBL/GenBank/DDBJ whole genome shotgun (WGS) entry which is preliminary data.</text>
</comment>
<accession>A0ABQ6CJK3</accession>
<keyword evidence="6 9" id="KW-1133">Transmembrane helix</keyword>
<keyword evidence="4" id="KW-1003">Cell membrane</keyword>
<feature type="transmembrane region" description="Helical" evidence="9">
    <location>
        <begin position="166"/>
        <end position="187"/>
    </location>
</feature>
<dbReference type="InterPro" id="IPR006153">
    <property type="entry name" value="Cation/H_exchanger_TM"/>
</dbReference>
<feature type="transmembrane region" description="Helical" evidence="9">
    <location>
        <begin position="285"/>
        <end position="305"/>
    </location>
</feature>
<keyword evidence="12" id="KW-1185">Reference proteome</keyword>
<reference evidence="12" key="1">
    <citation type="journal article" date="2019" name="Int. J. Syst. Evol. Microbiol.">
        <title>The Global Catalogue of Microorganisms (GCM) 10K type strain sequencing project: providing services to taxonomists for standard genome sequencing and annotation.</title>
        <authorList>
            <consortium name="The Broad Institute Genomics Platform"/>
            <consortium name="The Broad Institute Genome Sequencing Center for Infectious Disease"/>
            <person name="Wu L."/>
            <person name="Ma J."/>
        </authorList>
    </citation>
    <scope>NUCLEOTIDE SEQUENCE [LARGE SCALE GENOMIC DNA]</scope>
    <source>
        <strain evidence="12">NBRC 101365</strain>
    </source>
</reference>
<proteinExistence type="predicted"/>